<dbReference type="EMBL" id="LT934122">
    <property type="protein sequence ID" value="VAI61357.1"/>
    <property type="molecule type" value="Genomic_DNA"/>
</dbReference>
<dbReference type="GO" id="GO:0003676">
    <property type="term" value="F:nucleic acid binding"/>
    <property type="evidence" value="ECO:0007669"/>
    <property type="project" value="InterPro"/>
</dbReference>
<dbReference type="SUPFAM" id="SSF54928">
    <property type="entry name" value="RNA-binding domain, RBD"/>
    <property type="match status" value="1"/>
</dbReference>
<proteinExistence type="predicted"/>
<dbReference type="InterPro" id="IPR021790">
    <property type="entry name" value="PTBP1-like_RRM2"/>
</dbReference>
<protein>
    <recommendedName>
        <fullName evidence="1">PTBP1-like RNA recognition motif 2 domain-containing protein</fullName>
    </recommendedName>
</protein>
<reference evidence="2 3" key="1">
    <citation type="submission" date="2017-09" db="EMBL/GenBank/DDBJ databases">
        <authorList>
            <consortium name="International Durum Wheat Genome Sequencing Consortium (IDWGSC)"/>
            <person name="Milanesi L."/>
        </authorList>
    </citation>
    <scope>NUCLEOTIDE SEQUENCE [LARGE SCALE GENOMIC DNA]</scope>
    <source>
        <strain evidence="3">cv. Svevo</strain>
    </source>
</reference>
<dbReference type="Gramene" id="TRITD6Bv1G190830.1">
    <property type="protein sequence ID" value="TRITD6Bv1G190830.1"/>
    <property type="gene ID" value="TRITD6Bv1G190830"/>
</dbReference>
<keyword evidence="3" id="KW-1185">Reference proteome</keyword>
<organism evidence="2 3">
    <name type="scientific">Triticum turgidum subsp. durum</name>
    <name type="common">Durum wheat</name>
    <name type="synonym">Triticum durum</name>
    <dbReference type="NCBI Taxonomy" id="4567"/>
    <lineage>
        <taxon>Eukaryota</taxon>
        <taxon>Viridiplantae</taxon>
        <taxon>Streptophyta</taxon>
        <taxon>Embryophyta</taxon>
        <taxon>Tracheophyta</taxon>
        <taxon>Spermatophyta</taxon>
        <taxon>Magnoliopsida</taxon>
        <taxon>Liliopsida</taxon>
        <taxon>Poales</taxon>
        <taxon>Poaceae</taxon>
        <taxon>BOP clade</taxon>
        <taxon>Pooideae</taxon>
        <taxon>Triticodae</taxon>
        <taxon>Triticeae</taxon>
        <taxon>Triticinae</taxon>
        <taxon>Triticum</taxon>
    </lineage>
</organism>
<gene>
    <name evidence="2" type="ORF">TRITD_6Bv1G190830</name>
</gene>
<name>A0A9R0YV56_TRITD</name>
<dbReference type="Pfam" id="PF11835">
    <property type="entry name" value="RRM_8"/>
    <property type="match status" value="1"/>
</dbReference>
<dbReference type="InterPro" id="IPR012677">
    <property type="entry name" value="Nucleotide-bd_a/b_plait_sf"/>
</dbReference>
<dbReference type="CDD" id="cd12422">
    <property type="entry name" value="RRM2_PTBP1_hnRNPL_like"/>
    <property type="match status" value="1"/>
</dbReference>
<accession>A0A9R0YV56</accession>
<evidence type="ECO:0000313" key="3">
    <source>
        <dbReference type="Proteomes" id="UP000324705"/>
    </source>
</evidence>
<dbReference type="Gene3D" id="3.30.70.330">
    <property type="match status" value="1"/>
</dbReference>
<dbReference type="Proteomes" id="UP000324705">
    <property type="component" value="Chromosome 6B"/>
</dbReference>
<sequence length="713" mass="78965">MSSHEELFTGGVLHVTVHHVYYPVTEETLQQVFTLYGVVKISVFQRINHVEAVVQLRSRRGAARALAMHGRCIYERACLLDIQDVSPEYNLHLCSLLEQKQTATVAEYTTAFWECVHRVLDLNPNLSIKSFVHQYIEGLQEDIKDVVRSQSPLSITGASSLARIREDEIMQEAAMAAEKLDDGHGVHVLMPTVILTDVFLEPTTPVECSADDNIITIDSSNHAAPTPITCLTECPSPAAVDISPEPAASALCGETIDIEAISVAAPTFDVCSIVGPTNAEVNSYVPVPLIVCSVKPFSAAPLKVVPTIAHWSCSTPKLDTMASTRCWTLCFDHIGALTPTYMLDNNVNIKQQAQMLRPMPWPSFKCHSEASSPQDPRPATQGIFGKLSTCQPHEDLKCWAASLVLHWNSSFDGHYLQLLAALRSSRCELYCIGGPCGYWQYAYPQQWRSSQRESYTNFGRAGDATLNTKQKSQILLSGILVEFVSRRTPGVGYFCQTSDQKNKRLNYILEVGEQVMRLCSVELAPWACSALHFIKPCGYGLGMRIIVELKPWPKWKINGRCEGMPLFWRSPHKAFPAIFSVTTTNVLHQMDWCYAVQCVQPTNAIGDAALQMWSAKSSVLAFLSVWLYPISAETVFSFMLQLQALLPITKFSDHGTLSAATATKKQFGINNNSLIQSDVTGADVHRMARLCDESSISRQHKNCSHVVATSPAY</sequence>
<evidence type="ECO:0000313" key="2">
    <source>
        <dbReference type="EMBL" id="VAI61357.1"/>
    </source>
</evidence>
<dbReference type="AlphaFoldDB" id="A0A9R0YV56"/>
<evidence type="ECO:0000259" key="1">
    <source>
        <dbReference type="Pfam" id="PF11835"/>
    </source>
</evidence>
<feature type="domain" description="PTBP1-like RNA recognition motif 2" evidence="1">
    <location>
        <begin position="9"/>
        <end position="86"/>
    </location>
</feature>
<dbReference type="InterPro" id="IPR035979">
    <property type="entry name" value="RBD_domain_sf"/>
</dbReference>